<dbReference type="InterPro" id="IPR050090">
    <property type="entry name" value="Tyrosine_recombinase_XerCD"/>
</dbReference>
<evidence type="ECO:0000259" key="5">
    <source>
        <dbReference type="PROSITE" id="PS51898"/>
    </source>
</evidence>
<keyword evidence="3" id="KW-0238">DNA-binding</keyword>
<dbReference type="GO" id="GO:0015074">
    <property type="term" value="P:DNA integration"/>
    <property type="evidence" value="ECO:0007669"/>
    <property type="project" value="UniProtKB-KW"/>
</dbReference>
<accession>A0A4P8EHC7</accession>
<evidence type="ECO:0000313" key="7">
    <source>
        <dbReference type="Proteomes" id="UP000298631"/>
    </source>
</evidence>
<protein>
    <submittedName>
        <fullName evidence="6">Site-specific integrase</fullName>
    </submittedName>
</protein>
<name>A0A4P8EHC7_9RHOB</name>
<dbReference type="RefSeq" id="WP_137194080.1">
    <property type="nucleotide sequence ID" value="NZ_CP039964.1"/>
</dbReference>
<dbReference type="AlphaFoldDB" id="A0A4P8EHC7"/>
<dbReference type="PANTHER" id="PTHR30349:SF41">
    <property type="entry name" value="INTEGRASE_RECOMBINASE PROTEIN MJ0367-RELATED"/>
    <property type="match status" value="1"/>
</dbReference>
<dbReference type="KEGG" id="pseb:EOK75_11485"/>
<dbReference type="GO" id="GO:0003677">
    <property type="term" value="F:DNA binding"/>
    <property type="evidence" value="ECO:0007669"/>
    <property type="project" value="UniProtKB-KW"/>
</dbReference>
<evidence type="ECO:0000256" key="3">
    <source>
        <dbReference type="ARBA" id="ARBA00023125"/>
    </source>
</evidence>
<dbReference type="InterPro" id="IPR013762">
    <property type="entry name" value="Integrase-like_cat_sf"/>
</dbReference>
<dbReference type="EMBL" id="CP039964">
    <property type="protein sequence ID" value="QCO56297.1"/>
    <property type="molecule type" value="Genomic_DNA"/>
</dbReference>
<gene>
    <name evidence="6" type="ORF">EOK75_11485</name>
</gene>
<dbReference type="SUPFAM" id="SSF56349">
    <property type="entry name" value="DNA breaking-rejoining enzymes"/>
    <property type="match status" value="1"/>
</dbReference>
<dbReference type="Proteomes" id="UP000298631">
    <property type="component" value="Chromosome"/>
</dbReference>
<comment type="similarity">
    <text evidence="1">Belongs to the 'phage' integrase family.</text>
</comment>
<keyword evidence="2" id="KW-0229">DNA integration</keyword>
<feature type="domain" description="Tyr recombinase" evidence="5">
    <location>
        <begin position="383"/>
        <end position="570"/>
    </location>
</feature>
<sequence length="582" mass="65958">MKYVQQVRGKWIVRVTVPPELRAIIGQRELVERDLPSDTRTREKMAHGILNRFFATIDKAREIFETRKNSPPIALSDAAKRHYSVTIAQDELKRASMPTPTDIQSEKDRALDMLAQEQREHRQTATSVINATTGFELMAGARSFDHNNRVRRLTALRASFRTGETRWIEPAVQQYIKDNHYDVQPDTRAWRDLADAFARAEIEALERTLERDRGNFSGCASDPLLTAPATEPDINSPVDTLDGKSMLLSEALSAFHNERTAGGHSLAAKTMGEHRNAVRMFKEFIGADIAVDAITKKHLIEYKNALIKTPNRYTMRFPGLTLPEAIKANAKRPEPFSTLASKTVNMKWLSHLSGILNWAQENGHIEFNPAKGVRVDTGRKTHHEPSRLAFTKSELYEIFGHSMFADRSAYGLKQWALLIMLYTGVRNSSEMARMKLEYIYIEQGIPVFDLADASKNQGSKRLVPIHNDLVRLGFLDHVEALKKRGETLLFPEWAQRPDKVNDWFNDVYLVSLGLKTKKKVFYCFRHTLATELARAGVPRELSKMISGHAPQEVASVYIQASPIKLMATELNKVKFDLPIPGL</sequence>
<dbReference type="Pfam" id="PF00589">
    <property type="entry name" value="Phage_integrase"/>
    <property type="match status" value="1"/>
</dbReference>
<keyword evidence="4" id="KW-0233">DNA recombination</keyword>
<dbReference type="OrthoDB" id="7222937at2"/>
<proteinExistence type="inferred from homology"/>
<dbReference type="InterPro" id="IPR002104">
    <property type="entry name" value="Integrase_catalytic"/>
</dbReference>
<evidence type="ECO:0000256" key="2">
    <source>
        <dbReference type="ARBA" id="ARBA00022908"/>
    </source>
</evidence>
<dbReference type="Gene3D" id="1.10.150.130">
    <property type="match status" value="1"/>
</dbReference>
<dbReference type="CDD" id="cd01184">
    <property type="entry name" value="INT_C_like_1"/>
    <property type="match status" value="1"/>
</dbReference>
<reference evidence="6 7" key="1">
    <citation type="submission" date="2019-05" db="EMBL/GenBank/DDBJ databases">
        <title>Pseudorhodobacter turbinis sp. nov., isolated from the gut of the Korean turban shell.</title>
        <authorList>
            <person name="Jeong Y.-S."/>
            <person name="Kang W.-R."/>
            <person name="Bae J.-W."/>
        </authorList>
    </citation>
    <scope>NUCLEOTIDE SEQUENCE [LARGE SCALE GENOMIC DNA]</scope>
    <source>
        <strain evidence="6 7">S12M18</strain>
    </source>
</reference>
<dbReference type="InterPro" id="IPR010998">
    <property type="entry name" value="Integrase_recombinase_N"/>
</dbReference>
<organism evidence="6 7">
    <name type="scientific">Pseudorhodobacter turbinis</name>
    <dbReference type="NCBI Taxonomy" id="2500533"/>
    <lineage>
        <taxon>Bacteria</taxon>
        <taxon>Pseudomonadati</taxon>
        <taxon>Pseudomonadota</taxon>
        <taxon>Alphaproteobacteria</taxon>
        <taxon>Rhodobacterales</taxon>
        <taxon>Paracoccaceae</taxon>
        <taxon>Pseudorhodobacter</taxon>
    </lineage>
</organism>
<dbReference type="PROSITE" id="PS51898">
    <property type="entry name" value="TYR_RECOMBINASE"/>
    <property type="match status" value="1"/>
</dbReference>
<dbReference type="InterPro" id="IPR011010">
    <property type="entry name" value="DNA_brk_join_enz"/>
</dbReference>
<dbReference type="Gene3D" id="1.10.443.10">
    <property type="entry name" value="Intergrase catalytic core"/>
    <property type="match status" value="1"/>
</dbReference>
<keyword evidence="7" id="KW-1185">Reference proteome</keyword>
<evidence type="ECO:0000256" key="1">
    <source>
        <dbReference type="ARBA" id="ARBA00008857"/>
    </source>
</evidence>
<evidence type="ECO:0000313" key="6">
    <source>
        <dbReference type="EMBL" id="QCO56297.1"/>
    </source>
</evidence>
<dbReference type="GO" id="GO:0006310">
    <property type="term" value="P:DNA recombination"/>
    <property type="evidence" value="ECO:0007669"/>
    <property type="project" value="UniProtKB-KW"/>
</dbReference>
<dbReference type="PANTHER" id="PTHR30349">
    <property type="entry name" value="PHAGE INTEGRASE-RELATED"/>
    <property type="match status" value="1"/>
</dbReference>
<evidence type="ECO:0000256" key="4">
    <source>
        <dbReference type="ARBA" id="ARBA00023172"/>
    </source>
</evidence>